<dbReference type="Proteomes" id="UP000613011">
    <property type="component" value="Unassembled WGS sequence"/>
</dbReference>
<keyword evidence="4" id="KW-1185">Reference proteome</keyword>
<dbReference type="Pfam" id="PF13439">
    <property type="entry name" value="Glyco_transf_4"/>
    <property type="match status" value="1"/>
</dbReference>
<dbReference type="InterPro" id="IPR001296">
    <property type="entry name" value="Glyco_trans_1"/>
</dbReference>
<proteinExistence type="predicted"/>
<dbReference type="SUPFAM" id="SSF53756">
    <property type="entry name" value="UDP-Glycosyltransferase/glycogen phosphorylase"/>
    <property type="match status" value="1"/>
</dbReference>
<dbReference type="Gene3D" id="3.40.50.2000">
    <property type="entry name" value="Glycogen Phosphorylase B"/>
    <property type="match status" value="2"/>
</dbReference>
<sequence>MNGALPLERPLRVLHVYKSYYPDTVGGIEQVIAQLGRGLNGLGVESRIFTLSRDPQPPVIELPEGKVHRTRQSFEVASNNVSVSALRDFGRHVDWADVVHYQFPWPFGDVLHLLAGHRKPSIVSYQSDVVRQRWLMRAYRPLMNRFLGSVDRVVATSPEYLRSSAVLANLSTPVTVIPNGVDEGAYPQPDSQAIGRWRARLGEGFFLFVGVLRYYKGLHVLVQAARNFPGRVVIAGEGPERPAIEKKVRSLGLDNVTLLGRVSDEDKMCLLQLCRAFAFPSHLRSEAFGMSLVEAAMCSKPMISCGIGTGTSFINLDGQTGYVVEPESPQALHDALVRLQQDASLASAMGARARTRYENFFTASAMATAYLEAYRQVLPAPAPAGTR</sequence>
<dbReference type="GO" id="GO:0016757">
    <property type="term" value="F:glycosyltransferase activity"/>
    <property type="evidence" value="ECO:0007669"/>
    <property type="project" value="InterPro"/>
</dbReference>
<dbReference type="RefSeq" id="WP_201685340.1">
    <property type="nucleotide sequence ID" value="NZ_JAEQNA010000007.1"/>
</dbReference>
<evidence type="ECO:0000259" key="1">
    <source>
        <dbReference type="Pfam" id="PF00534"/>
    </source>
</evidence>
<dbReference type="PANTHER" id="PTHR45947">
    <property type="entry name" value="SULFOQUINOVOSYL TRANSFERASE SQD2"/>
    <property type="match status" value="1"/>
</dbReference>
<feature type="domain" description="Glycosyltransferase subfamily 4-like N-terminal" evidence="2">
    <location>
        <begin position="25"/>
        <end position="182"/>
    </location>
</feature>
<dbReference type="InterPro" id="IPR028098">
    <property type="entry name" value="Glyco_trans_4-like_N"/>
</dbReference>
<evidence type="ECO:0000313" key="4">
    <source>
        <dbReference type="Proteomes" id="UP000613011"/>
    </source>
</evidence>
<reference evidence="3" key="1">
    <citation type="submission" date="2021-01" db="EMBL/GenBank/DDBJ databases">
        <title>Ramlibacter sp. strain AW1 16S ribosomal RNA gene Genome sequencing and assembly.</title>
        <authorList>
            <person name="Kang M."/>
        </authorList>
    </citation>
    <scope>NUCLEOTIDE SEQUENCE</scope>
    <source>
        <strain evidence="3">AW1</strain>
    </source>
</reference>
<protein>
    <submittedName>
        <fullName evidence="3">Glycosyltransferase</fullName>
    </submittedName>
</protein>
<dbReference type="EMBL" id="JAEQNA010000007">
    <property type="protein sequence ID" value="MBL0422272.1"/>
    <property type="molecule type" value="Genomic_DNA"/>
</dbReference>
<dbReference type="AlphaFoldDB" id="A0A937D6F5"/>
<feature type="domain" description="Glycosyl transferase family 1" evidence="1">
    <location>
        <begin position="200"/>
        <end position="355"/>
    </location>
</feature>
<evidence type="ECO:0000313" key="3">
    <source>
        <dbReference type="EMBL" id="MBL0422272.1"/>
    </source>
</evidence>
<dbReference type="PANTHER" id="PTHR45947:SF3">
    <property type="entry name" value="SULFOQUINOVOSYL TRANSFERASE SQD2"/>
    <property type="match status" value="1"/>
</dbReference>
<evidence type="ECO:0000259" key="2">
    <source>
        <dbReference type="Pfam" id="PF13439"/>
    </source>
</evidence>
<name>A0A937D6F5_9BURK</name>
<comment type="caution">
    <text evidence="3">The sequence shown here is derived from an EMBL/GenBank/DDBJ whole genome shotgun (WGS) entry which is preliminary data.</text>
</comment>
<dbReference type="InterPro" id="IPR050194">
    <property type="entry name" value="Glycosyltransferase_grp1"/>
</dbReference>
<accession>A0A937D6F5</accession>
<organism evidence="3 4">
    <name type="scientific">Ramlibacter aurantiacus</name>
    <dbReference type="NCBI Taxonomy" id="2801330"/>
    <lineage>
        <taxon>Bacteria</taxon>
        <taxon>Pseudomonadati</taxon>
        <taxon>Pseudomonadota</taxon>
        <taxon>Betaproteobacteria</taxon>
        <taxon>Burkholderiales</taxon>
        <taxon>Comamonadaceae</taxon>
        <taxon>Ramlibacter</taxon>
    </lineage>
</organism>
<gene>
    <name evidence="3" type="ORF">JI739_18130</name>
</gene>
<dbReference type="Pfam" id="PF00534">
    <property type="entry name" value="Glycos_transf_1"/>
    <property type="match status" value="1"/>
</dbReference>